<comment type="similarity">
    <text evidence="7">Belongs to the class I-like SAM-binding methyltransferase superfamily. TrmB family.</text>
</comment>
<dbReference type="Pfam" id="PF02390">
    <property type="entry name" value="Methyltransf_4"/>
    <property type="match status" value="1"/>
</dbReference>
<keyword evidence="4 7" id="KW-0808">Transferase</keyword>
<feature type="binding site" evidence="7">
    <location>
        <position position="146"/>
    </location>
    <ligand>
        <name>substrate</name>
    </ligand>
</feature>
<feature type="binding site" evidence="7">
    <location>
        <position position="87"/>
    </location>
    <ligand>
        <name>S-adenosyl-L-methionine</name>
        <dbReference type="ChEBI" id="CHEBI:59789"/>
    </ligand>
</feature>
<dbReference type="NCBIfam" id="TIGR00091">
    <property type="entry name" value="tRNA (guanosine(46)-N7)-methyltransferase TrmB"/>
    <property type="match status" value="1"/>
</dbReference>
<feature type="binding site" evidence="7">
    <location>
        <position position="114"/>
    </location>
    <ligand>
        <name>substrate</name>
    </ligand>
</feature>
<dbReference type="PROSITE" id="PS51625">
    <property type="entry name" value="SAM_MT_TRMB"/>
    <property type="match status" value="1"/>
</dbReference>
<comment type="pathway">
    <text evidence="7">tRNA modification; N(7)-methylguanine-tRNA biosynthesis.</text>
</comment>
<dbReference type="Gene3D" id="3.40.50.150">
    <property type="entry name" value="Vaccinia Virus protein VP39"/>
    <property type="match status" value="1"/>
</dbReference>
<reference evidence="8 9" key="1">
    <citation type="journal article" date="2019" name="ISME J.">
        <title>Genome analyses of uncultured TG2/ZB3 bacteria in 'Margulisbacteria' specifically attached to ectosymbiotic spirochetes of protists in the termite gut.</title>
        <authorList>
            <person name="Utami Y.D."/>
            <person name="Kuwahara H."/>
            <person name="Igai K."/>
            <person name="Murakami T."/>
            <person name="Sugaya K."/>
            <person name="Morikawa T."/>
            <person name="Nagura Y."/>
            <person name="Yuki M."/>
            <person name="Deevong P."/>
            <person name="Inoue T."/>
            <person name="Kihara K."/>
            <person name="Lo N."/>
            <person name="Yamada A."/>
            <person name="Ohkuma M."/>
            <person name="Hongoh Y."/>
        </authorList>
    </citation>
    <scope>NUCLEOTIDE SEQUENCE [LARGE SCALE GENOMIC DNA]</scope>
    <source>
        <strain evidence="8">NkOx7-01</strain>
    </source>
</reference>
<keyword evidence="3 7" id="KW-0489">Methyltransferase</keyword>
<dbReference type="AlphaFoldDB" id="A0A388TAV3"/>
<organism evidence="8 9">
    <name type="scientific">Termititenax aidoneus</name>
    <dbReference type="NCBI Taxonomy" id="2218524"/>
    <lineage>
        <taxon>Bacteria</taxon>
        <taxon>Bacillati</taxon>
        <taxon>Candidatus Margulisiibacteriota</taxon>
        <taxon>Candidatus Termititenacia</taxon>
        <taxon>Candidatus Termititenacales</taxon>
        <taxon>Candidatus Termititenacaceae</taxon>
        <taxon>Candidatus Termititenax</taxon>
    </lineage>
</organism>
<evidence type="ECO:0000313" key="9">
    <source>
        <dbReference type="Proteomes" id="UP000269352"/>
    </source>
</evidence>
<evidence type="ECO:0000256" key="7">
    <source>
        <dbReference type="HAMAP-Rule" id="MF_01057"/>
    </source>
</evidence>
<dbReference type="SUPFAM" id="SSF53335">
    <property type="entry name" value="S-adenosyl-L-methionine-dependent methyltransferases"/>
    <property type="match status" value="1"/>
</dbReference>
<dbReference type="EMBL" id="BGZN01000011">
    <property type="protein sequence ID" value="GBR73441.1"/>
    <property type="molecule type" value="Genomic_DNA"/>
</dbReference>
<keyword evidence="9" id="KW-1185">Reference proteome</keyword>
<comment type="function">
    <text evidence="2 7">Catalyzes the formation of N(7)-methylguanine at position 46 (m7G46) in tRNA.</text>
</comment>
<evidence type="ECO:0000256" key="5">
    <source>
        <dbReference type="ARBA" id="ARBA00022691"/>
    </source>
</evidence>
<name>A0A388TAV3_TERA1</name>
<evidence type="ECO:0000313" key="8">
    <source>
        <dbReference type="EMBL" id="GBR73441.1"/>
    </source>
</evidence>
<dbReference type="EC" id="2.1.1.33" evidence="7"/>
<dbReference type="CDD" id="cd02440">
    <property type="entry name" value="AdoMet_MTases"/>
    <property type="match status" value="1"/>
</dbReference>
<dbReference type="GO" id="GO:0043527">
    <property type="term" value="C:tRNA methyltransferase complex"/>
    <property type="evidence" value="ECO:0007669"/>
    <property type="project" value="TreeGrafter"/>
</dbReference>
<feature type="binding site" evidence="7">
    <location>
        <position position="110"/>
    </location>
    <ligand>
        <name>S-adenosyl-L-methionine</name>
        <dbReference type="ChEBI" id="CHEBI:59789"/>
    </ligand>
</feature>
<feature type="binding site" evidence="7">
    <location>
        <position position="35"/>
    </location>
    <ligand>
        <name>S-adenosyl-L-methionine</name>
        <dbReference type="ChEBI" id="CHEBI:59789"/>
    </ligand>
</feature>
<evidence type="ECO:0000256" key="4">
    <source>
        <dbReference type="ARBA" id="ARBA00022679"/>
    </source>
</evidence>
<dbReference type="Proteomes" id="UP000269352">
    <property type="component" value="Unassembled WGS sequence"/>
</dbReference>
<feature type="binding site" evidence="7">
    <location>
        <position position="60"/>
    </location>
    <ligand>
        <name>S-adenosyl-L-methionine</name>
        <dbReference type="ChEBI" id="CHEBI:59789"/>
    </ligand>
</feature>
<dbReference type="GO" id="GO:0008176">
    <property type="term" value="F:tRNA (guanine(46)-N7)-methyltransferase activity"/>
    <property type="evidence" value="ECO:0007669"/>
    <property type="project" value="UniProtKB-UniRule"/>
</dbReference>
<evidence type="ECO:0000256" key="3">
    <source>
        <dbReference type="ARBA" id="ARBA00022603"/>
    </source>
</evidence>
<evidence type="ECO:0000256" key="2">
    <source>
        <dbReference type="ARBA" id="ARBA00003015"/>
    </source>
</evidence>
<evidence type="ECO:0000256" key="6">
    <source>
        <dbReference type="ARBA" id="ARBA00022694"/>
    </source>
</evidence>
<gene>
    <name evidence="7 8" type="primary">trmB</name>
    <name evidence="8" type="ORF">NO1_0824</name>
</gene>
<dbReference type="InterPro" id="IPR055361">
    <property type="entry name" value="tRNA_methyltr_TrmB_bact"/>
</dbReference>
<dbReference type="InterPro" id="IPR029063">
    <property type="entry name" value="SAM-dependent_MTases_sf"/>
</dbReference>
<comment type="caution">
    <text evidence="8">The sequence shown here is derived from an EMBL/GenBank/DDBJ whole genome shotgun (WGS) entry which is preliminary data.</text>
</comment>
<dbReference type="InterPro" id="IPR003358">
    <property type="entry name" value="tRNA_(Gua-N-7)_MeTrfase_Trmb"/>
</dbReference>
<protein>
    <recommendedName>
        <fullName evidence="7">tRNA (guanine-N(7)-)-methyltransferase</fullName>
        <ecNumber evidence="7">2.1.1.33</ecNumber>
    </recommendedName>
    <alternativeName>
        <fullName evidence="7">tRNA (guanine(46)-N(7))-methyltransferase</fullName>
    </alternativeName>
    <alternativeName>
        <fullName evidence="7">tRNA(m7G46)-methyltransferase</fullName>
    </alternativeName>
</protein>
<dbReference type="PANTHER" id="PTHR23417">
    <property type="entry name" value="3-DEOXY-D-MANNO-OCTULOSONIC-ACID TRANSFERASE/TRNA GUANINE-N 7 - -METHYLTRANSFERASE"/>
    <property type="match status" value="1"/>
</dbReference>
<dbReference type="HAMAP" id="MF_01057">
    <property type="entry name" value="tRNA_methyltr_TrmB"/>
    <property type="match status" value="1"/>
</dbReference>
<evidence type="ECO:0000256" key="1">
    <source>
        <dbReference type="ARBA" id="ARBA00000142"/>
    </source>
</evidence>
<comment type="catalytic activity">
    <reaction evidence="1 7">
        <text>guanosine(46) in tRNA + S-adenosyl-L-methionine = N(7)-methylguanosine(46) in tRNA + S-adenosyl-L-homocysteine</text>
        <dbReference type="Rhea" id="RHEA:42708"/>
        <dbReference type="Rhea" id="RHEA-COMP:10188"/>
        <dbReference type="Rhea" id="RHEA-COMP:10189"/>
        <dbReference type="ChEBI" id="CHEBI:57856"/>
        <dbReference type="ChEBI" id="CHEBI:59789"/>
        <dbReference type="ChEBI" id="CHEBI:74269"/>
        <dbReference type="ChEBI" id="CHEBI:74480"/>
        <dbReference type="EC" id="2.1.1.33"/>
    </reaction>
</comment>
<dbReference type="PANTHER" id="PTHR23417:SF21">
    <property type="entry name" value="TRNA (GUANINE-N(7)-)-METHYLTRANSFERASE"/>
    <property type="match status" value="1"/>
</dbReference>
<proteinExistence type="inferred from homology"/>
<keyword evidence="6 7" id="KW-0819">tRNA processing</keyword>
<sequence>MRAHPHYNPFNVREPAEYPDWTKVFARPEQPLDLEIGFSTGRWLIQYAKNFPERNIAGLEIRAKFIEYARRRIAAENLANAYVLQANAATALRRLFAPRSLSRVIVMFPDPWYKPRHLKRRVVNPQFLTELAECLRGGAELHIATDQQNLAAAMLADLTAAPEYQNKHAPYAPENFAGLTTDIELYNTRRGREIYRLVFVRR</sequence>
<keyword evidence="5 7" id="KW-0949">S-adenosyl-L-methionine</keyword>
<dbReference type="UniPathway" id="UPA00989"/>
<accession>A0A388TAV3</accession>
<comment type="caution">
    <text evidence="7">Lacks conserved residue(s) required for the propagation of feature annotation.</text>
</comment>